<sequence>MIKISTIVLSICLMNICSGSLLLIDRKNPCRAYGNGSVYDITNLVPQWPVTLKGPGYGGEYYYWWSCAGNTRYCEDADTAVCQQRTDGPSIQYNAGNISPQLWFGVFNGAATQVNLSWDIIYPNRQSDPSLIDGSGIRVTVVHFIVDPNVEKLSLTMNGENKYTEYSITVRGKCIGQPAINRTSFVQGYGDPQTGQVVPGPFMNEIQSYFS</sequence>
<dbReference type="SUPFAM" id="SSF50911">
    <property type="entry name" value="Mannose 6-phosphate receptor domain"/>
    <property type="match status" value="1"/>
</dbReference>
<evidence type="ECO:0000256" key="1">
    <source>
        <dbReference type="SAM" id="SignalP"/>
    </source>
</evidence>
<organism evidence="2 3">
    <name type="scientific">Adineta ricciae</name>
    <name type="common">Rotifer</name>
    <dbReference type="NCBI Taxonomy" id="249248"/>
    <lineage>
        <taxon>Eukaryota</taxon>
        <taxon>Metazoa</taxon>
        <taxon>Spiralia</taxon>
        <taxon>Gnathifera</taxon>
        <taxon>Rotifera</taxon>
        <taxon>Eurotatoria</taxon>
        <taxon>Bdelloidea</taxon>
        <taxon>Adinetida</taxon>
        <taxon>Adinetidae</taxon>
        <taxon>Adineta</taxon>
    </lineage>
</organism>
<evidence type="ECO:0000313" key="2">
    <source>
        <dbReference type="EMBL" id="CAF1352660.1"/>
    </source>
</evidence>
<gene>
    <name evidence="2" type="ORF">EDS130_LOCUS33370</name>
</gene>
<feature type="chain" id="PRO_5032581010" evidence="1">
    <location>
        <begin position="20"/>
        <end position="211"/>
    </location>
</feature>
<dbReference type="AlphaFoldDB" id="A0A815HJK5"/>
<proteinExistence type="predicted"/>
<protein>
    <submittedName>
        <fullName evidence="2">Uncharacterized protein</fullName>
    </submittedName>
</protein>
<dbReference type="EMBL" id="CAJNOJ010000265">
    <property type="protein sequence ID" value="CAF1352660.1"/>
    <property type="molecule type" value="Genomic_DNA"/>
</dbReference>
<keyword evidence="1" id="KW-0732">Signal</keyword>
<dbReference type="Proteomes" id="UP000663852">
    <property type="component" value="Unassembled WGS sequence"/>
</dbReference>
<dbReference type="InterPro" id="IPR009011">
    <property type="entry name" value="Man6P_isomerase_rcpt-bd_dom_sf"/>
</dbReference>
<evidence type="ECO:0000313" key="3">
    <source>
        <dbReference type="Proteomes" id="UP000663852"/>
    </source>
</evidence>
<reference evidence="2" key="1">
    <citation type="submission" date="2021-02" db="EMBL/GenBank/DDBJ databases">
        <authorList>
            <person name="Nowell W R."/>
        </authorList>
    </citation>
    <scope>NUCLEOTIDE SEQUENCE</scope>
</reference>
<name>A0A815HJK5_ADIRI</name>
<dbReference type="OrthoDB" id="9981887at2759"/>
<comment type="caution">
    <text evidence="2">The sequence shown here is derived from an EMBL/GenBank/DDBJ whole genome shotgun (WGS) entry which is preliminary data.</text>
</comment>
<accession>A0A815HJK5</accession>
<feature type="signal peptide" evidence="1">
    <location>
        <begin position="1"/>
        <end position="19"/>
    </location>
</feature>